<dbReference type="GeneID" id="80538983"/>
<organism evidence="8 9">
    <name type="scientific">Tulasnella bunyavirales-like virus 1</name>
    <dbReference type="NCBI Taxonomy" id="3071304"/>
    <lineage>
        <taxon>Viruses</taxon>
        <taxon>Riboviria</taxon>
        <taxon>Orthornavirae</taxon>
        <taxon>Negarnaviricota</taxon>
        <taxon>Polyploviricotina</taxon>
        <taxon>Bunyaviricetes</taxon>
        <taxon>Elliovirales</taxon>
        <taxon>Tulasviridae</taxon>
        <taxon>Orthotulasvirus</taxon>
        <taxon>Orthotulasvirus tulasnellae</taxon>
    </lineage>
</organism>
<dbReference type="RefSeq" id="YP_010800386.1">
    <property type="nucleotide sequence ID" value="NC_076861.1"/>
</dbReference>
<dbReference type="Proteomes" id="UP000831682">
    <property type="component" value="Segment"/>
</dbReference>
<evidence type="ECO:0000313" key="8">
    <source>
        <dbReference type="EMBL" id="QPB44676.1"/>
    </source>
</evidence>
<protein>
    <recommendedName>
        <fullName evidence="2">RNA-directed RNA polymerase L</fullName>
        <ecNumber evidence="1">2.7.7.48</ecNumber>
    </recommendedName>
    <alternativeName>
        <fullName evidence="4">Large structural protein</fullName>
    </alternativeName>
    <alternativeName>
        <fullName evidence="6">Replicase</fullName>
    </alternativeName>
    <alternativeName>
        <fullName evidence="5">Transcriptase</fullName>
    </alternativeName>
</protein>
<dbReference type="InterPro" id="IPR007099">
    <property type="entry name" value="RNA-dir_pol_NSvirus"/>
</dbReference>
<evidence type="ECO:0000256" key="3">
    <source>
        <dbReference type="ARBA" id="ARBA00022679"/>
    </source>
</evidence>
<sequence length="2507" mass="290290">MTFCYKQEKAWQKIDMKYGFDSRHWISVADKLVKNVNMSDFFRYNGNDDQLGDLSVIMNIIVFCLILNFNDDSFSSSVVDWCQAFDLPEVFHESTIVVLRDLQTLIKSIQEDDKLLLMSGTKYCDILIENVVRTRMTSSLDWSRSERIIFRLITGIGFNSTSNEKKTVSKYVVDLAREEQLIETNRWVCEMIDQINPDACLSLPLFVDTNLMTTFPTFTNKAATFIIVDEVLRETSRIVTQEKYLAILDAITRSHCIFMTTGGTERGDDTILSTLVDNFPCFYFMTMDQEFTQKLVKSGGVRIALRTFKDLFPLSPPLLSRSTSFNETWPSVDFYMKDTVKCTSTSSIVSKFFNVESSSDQSMPVLHYEPEHYLIYTVPEATYVPKDNDFVYDWDNAMKQDYIRKLISCESKFEKIQDVVPSKVYEMFDESMDQSCERDHVAMQMAHGFGEKEFINTADPVHRHLERDSEFPDVVNVDRVERNSHRHLANFLEGNMHVFNKSKIELSETSITNMFHKRISFSRPKNGVNLKFKMFDGRDIDLEDLSCSVPKSREIEIPLYTDEVPVGFEVIKEKEYDLFKKLGELFDSMNMVTMKNSQKKYLLSTFNQHNLGVILYPYKNAKKKSAEFLMRLFFVTTDQILSKAHFHPDWTFESRDSQSDHVLSVSRLYRFDMTDIVHFSKMSVNLSVIRNMITEQDYVNIFWALWWCSQSVKGMLSFLKYVNIVAHSNHCKINNLVSKYFKSVDKRRVDSWVRKKFFLLLSKYQESEFSTFLTLSDQHKNDINSCLEIHNIYSFARNDITSSTHNYQTFYHDILNNLSTRKTHCDLEKKRNTEFTTKKHVNTDALARGIKLAMQDRTFSDEEISREMKEEFRAFFVANSNHVHPYTFRKEKGTKVIFDVMSLYLKETGETHFSEMKFILWGLDKLEKRGAFSFVSEKRQNDVADREIYVQEFFTKLGHYPLSCIFRLICSTLPTELVSKSEIGKLEAIQHAPFGENVLFTNGDRKKWSPQDIRSKFETDIDILFDLKILSGNVCALLKRSLQLTDNITLLFDSRIKSQIEPLPLSQIVPGFSKESSIFDNFNSKAKFIPVKQDHGWPQGLLHFISSFTHVAACAFSDDLISHHCLTNQITVETVSLAHSDDLNSGSRFHPEPSQELTEEVSLIATNSALAFSLADSDTKTSKVDKGSELKNGPLYKKRISEFVSVYNIEGSIMNSYMRQVAKLTHSFTFADFINNHNALITRCLTVSSLSNDLIIPERIYSIFFNYLASRFSWNENDNIISWGGRKSVSLRRMNLFGIVIDNVQKMIEGDMVKILTQMRTPLTIQSKSADSKKRTEFMNKVKSFYNINTENFRKLSKTTQIMIDSEYRRICSITSGVFLNTYSDHVFNFFIHKNRKCYQLWRQAEPGQDMMTLEQAIEAGQRLTAVTCVIDELAVRNEENYNEMKEELTAKKVWVSKSPDIKGIIARKKIMSDIDLSTEFETALNIVNKGQIVSLHMDRRKFNQAVSEIEVFCKLFEIKTRKVFEGSRDLWDYIKRFNRSRQPILYRQHKDNSLSRHKVLKVVQRDIRWPVFNKSFPVSFRYHDPGSFSFKDSTQALMNLVTDVYENGDFVAAELAFKKGLTRIKTSFEVRKPFINLDYAPLMTRLIYSYIFNEVLPAKGTDMIEVDDSEEYEPGSTLQMIFYKGNYLGKGFLTKEGKLDIAFIVGEKLLTDLQRKIGHKIEMPEQAVEVSNTIYSNIDYFPEVVSHLSLDLRKLSKRSQLSAHDLKPGLLLTYTQTDHSKSKKCPVQIRDLLNASKVLPSLKKWARTPQVSTMQKQKGTVHFDGPQLINWPSEASVITAIKLMKEVRPRQDQKVLFDIIGYLITELELSIRVHNDDCNGEHADNLLTFCRKHNVIPTKLGRTVQHALAKRRKETNAVQKELSQKVHLESHLGMLKSKVVDGLSWDEYKGVDFYVNLMAEHTGLSVSRSDFVNTCTGKYPLRNYSLFLKKLNTGEFFLKKEEFDVISLYDRQKHLLDGIGIDTAPRNIQIVVRDEQLFDQLLEKQKRDRTPFMSVIDSQMPTISAYGKDTAANVQRILTQYVSGLRDINDSTFAKIVVDMLIEKESMPYRKLRDIIEQWLLYKYPNEAWMRLNKISSDFKRNISKGNPGKGFAHLLNEMKGIVLNGPVFYRSFVASRHISLDRVNKFVIFSFSDDDTLIVSKSRIGTGLTYDPSMGLNEETWAAIKISENIEMDVLLTAQMNRLIAQKIEDGQSLTEQERKFQKDQNMKKTEFNDNIGEEISANIEEKKMRPKEKTLLNEFVSGTSLLPVDYEQMFSAQEIERIEKLLSKDVSEVTDVAKDDAAMIEKINERFRDQKLDREFVASILHLSHSTLERTEFALWSSKDNPRTTYLSGYRSGTIMLMSWRNQVMTSSVSVMNGIISKFYNSLINSIDEMDITKLSSNNVKLLFLFLNTMRRSLFSYPEYIAAEKDFKPNMDVILNEFRTVHEPDLIELLNELEKLKNDK</sequence>
<reference evidence="8" key="1">
    <citation type="journal article" date="2021" name="Virus Evol.">
        <title>The virome from a collection of endomycorrhizal fungi reveals new viral taxa with unprecedented genome organization.</title>
        <authorList>
            <person name="Sutela S."/>
            <person name="Forgia M."/>
            <person name="Vainio E."/>
            <person name="Chiapello M."/>
            <person name="Daghino S."/>
            <person name="Vallino M."/>
            <person name="Martino E."/>
            <person name="Girlanda M."/>
            <person name="Perotto S."/>
            <person name="Turina M."/>
        </authorList>
    </citation>
    <scope>NUCLEOTIDE SEQUENCE</scope>
    <source>
        <strain evidence="8">MUT4237</strain>
    </source>
</reference>
<keyword evidence="3" id="KW-0808">Transferase</keyword>
<dbReference type="GO" id="GO:0039694">
    <property type="term" value="P:viral RNA genome replication"/>
    <property type="evidence" value="ECO:0007669"/>
    <property type="project" value="InterPro"/>
</dbReference>
<accession>A0A974MX91</accession>
<dbReference type="EMBL" id="MN793997">
    <property type="protein sequence ID" value="QPB44676.1"/>
    <property type="molecule type" value="Genomic_RNA"/>
</dbReference>
<proteinExistence type="predicted"/>
<evidence type="ECO:0000256" key="6">
    <source>
        <dbReference type="ARBA" id="ARBA00031012"/>
    </source>
</evidence>
<dbReference type="PROSITE" id="PS50525">
    <property type="entry name" value="RDRP_SSRNA_NEG_SEG"/>
    <property type="match status" value="1"/>
</dbReference>
<name>A0A974MX91_9VIRU</name>
<feature type="domain" description="RdRp catalytic" evidence="7">
    <location>
        <begin position="983"/>
        <end position="1182"/>
    </location>
</feature>
<dbReference type="GO" id="GO:0003968">
    <property type="term" value="F:RNA-directed RNA polymerase activity"/>
    <property type="evidence" value="ECO:0007669"/>
    <property type="project" value="UniProtKB-EC"/>
</dbReference>
<dbReference type="EC" id="2.7.7.48" evidence="1"/>
<dbReference type="KEGG" id="vg:80538983"/>
<evidence type="ECO:0000256" key="5">
    <source>
        <dbReference type="ARBA" id="ARBA00030436"/>
    </source>
</evidence>
<evidence type="ECO:0000256" key="2">
    <source>
        <dbReference type="ARBA" id="ARBA00018602"/>
    </source>
</evidence>
<evidence type="ECO:0000256" key="4">
    <source>
        <dbReference type="ARBA" id="ARBA00030285"/>
    </source>
</evidence>
<evidence type="ECO:0000256" key="1">
    <source>
        <dbReference type="ARBA" id="ARBA00012494"/>
    </source>
</evidence>
<keyword evidence="9" id="KW-1185">Reference proteome</keyword>
<evidence type="ECO:0000313" key="9">
    <source>
        <dbReference type="Proteomes" id="UP000831682"/>
    </source>
</evidence>
<evidence type="ECO:0000259" key="7">
    <source>
        <dbReference type="PROSITE" id="PS50525"/>
    </source>
</evidence>